<evidence type="ECO:0000256" key="2">
    <source>
        <dbReference type="ARBA" id="ARBA00012573"/>
    </source>
</evidence>
<dbReference type="InterPro" id="IPR006677">
    <property type="entry name" value="tRNA_intron_Endonuc_cat-like"/>
</dbReference>
<dbReference type="PIR" id="G90104">
    <property type="entry name" value="G90104"/>
</dbReference>
<comment type="similarity">
    <text evidence="1">Belongs to the tRNA-intron endonuclease family.</text>
</comment>
<feature type="domain" description="tRNA intron endonuclease catalytic" evidence="6">
    <location>
        <begin position="150"/>
        <end position="224"/>
    </location>
</feature>
<dbReference type="GO" id="GO:0003676">
    <property type="term" value="F:nucleic acid binding"/>
    <property type="evidence" value="ECO:0007669"/>
    <property type="project" value="InterPro"/>
</dbReference>
<evidence type="ECO:0000259" key="6">
    <source>
        <dbReference type="Pfam" id="PF01974"/>
    </source>
</evidence>
<organism evidence="7 8">
    <name type="scientific">Guillardia theta</name>
    <name type="common">Cryptophyte</name>
    <name type="synonym">Cryptomonas phi</name>
    <dbReference type="NCBI Taxonomy" id="55529"/>
    <lineage>
        <taxon>Eukaryota</taxon>
        <taxon>Cryptophyceae</taxon>
        <taxon>Pyrenomonadales</taxon>
        <taxon>Geminigeraceae</taxon>
        <taxon>Guillardia</taxon>
    </lineage>
</organism>
<gene>
    <name evidence="7" type="primary">sen34</name>
</gene>
<evidence type="ECO:0000313" key="8">
    <source>
        <dbReference type="Proteomes" id="UP000242167"/>
    </source>
</evidence>
<dbReference type="Pfam" id="PF01974">
    <property type="entry name" value="tRNA_int_endo"/>
    <property type="match status" value="1"/>
</dbReference>
<dbReference type="RefSeq" id="XP_001713200.1">
    <property type="nucleotide sequence ID" value="XM_001713148.1"/>
</dbReference>
<proteinExistence type="inferred from homology"/>
<dbReference type="SUPFAM" id="SSF53032">
    <property type="entry name" value="tRNA-intron endonuclease catalytic domain-like"/>
    <property type="match status" value="1"/>
</dbReference>
<sequence length="242" mass="28652">MKINTITVFYIKPFFIVKSINSFLSIRNNYRIQGIIFNFKENTKTEIIILCLSNEEIFLLIELNLISLFFITSNKTIKKKDNKNNFSYTKPVTRKCGIFFFNKLHNWRFFKIILKKIRNLKKKLNKFNHNILNCSLNIIAIKKLNSVKFHKYTVFKDLWKKGFTIVCGYKFGGTYLAYANKLEKVHSYVMVLVCLSYEYFKTIEIVSLGRLSCSTKKIGIISTINLEFYPIYFGIRWKSELP</sequence>
<evidence type="ECO:0000256" key="5">
    <source>
        <dbReference type="ARBA" id="ARBA00034031"/>
    </source>
</evidence>
<dbReference type="InterPro" id="IPR036167">
    <property type="entry name" value="tRNA_intron_Endo_cat-like_sf"/>
</dbReference>
<evidence type="ECO:0000313" key="7">
    <source>
        <dbReference type="EMBL" id="CAC26983.1"/>
    </source>
</evidence>
<dbReference type="AlphaFoldDB" id="Q9AW86"/>
<evidence type="ECO:0000256" key="4">
    <source>
        <dbReference type="ARBA" id="ARBA00023239"/>
    </source>
</evidence>
<evidence type="ECO:0000256" key="1">
    <source>
        <dbReference type="ARBA" id="ARBA00008078"/>
    </source>
</evidence>
<keyword evidence="3" id="KW-0819">tRNA processing</keyword>
<name>Q9AW86_GUITH</name>
<dbReference type="PANTHER" id="PTHR13070">
    <property type="entry name" value="TRNA-SPLICING ENDONUCLEASE SUBUNIT SEN34-RELATED"/>
    <property type="match status" value="1"/>
</dbReference>
<dbReference type="GO" id="GO:0005634">
    <property type="term" value="C:nucleus"/>
    <property type="evidence" value="ECO:0007669"/>
    <property type="project" value="UniProtKB-ARBA"/>
</dbReference>
<accession>Q9AW86</accession>
<reference evidence="7 8" key="1">
    <citation type="journal article" date="2001" name="Nature">
        <title>The highly reduced genome of an enslaved algal nucleus.</title>
        <authorList>
            <person name="Douglas S."/>
            <person name="Zauner S."/>
            <person name="Fraunholz M."/>
            <person name="Beaton M."/>
            <person name="Penny S."/>
            <person name="Deng L."/>
            <person name="Wu X."/>
            <person name="Reith M."/>
            <person name="Cavalier-Smith T."/>
            <person name="Maier U."/>
        </authorList>
    </citation>
    <scope>NUCLEOTIDE SEQUENCE [LARGE SCALE GENOMIC DNA]</scope>
</reference>
<comment type="catalytic activity">
    <reaction evidence="5">
        <text>pretRNA = a 3'-half-tRNA molecule with a 5'-OH end + a 5'-half-tRNA molecule with a 2',3'-cyclic phosphate end + an intron with a 2',3'-cyclic phosphate and a 5'-hydroxyl terminus.</text>
        <dbReference type="EC" id="4.6.1.16"/>
    </reaction>
</comment>
<dbReference type="PANTHER" id="PTHR13070:SF0">
    <property type="entry name" value="TRNA-SPLICING ENDONUCLEASE SUBUNIT SEN34"/>
    <property type="match status" value="1"/>
</dbReference>
<keyword evidence="4" id="KW-0456">Lyase</keyword>
<keyword evidence="7" id="KW-0378">Hydrolase</keyword>
<dbReference type="CDD" id="cd22363">
    <property type="entry name" value="tRNA-intron_lyase_C"/>
    <property type="match status" value="1"/>
</dbReference>
<dbReference type="GO" id="GO:0000379">
    <property type="term" value="P:tRNA-type intron splice site recognition and cleavage"/>
    <property type="evidence" value="ECO:0007669"/>
    <property type="project" value="TreeGrafter"/>
</dbReference>
<dbReference type="EMBL" id="AJ010592">
    <property type="protein sequence ID" value="CAC26983.1"/>
    <property type="molecule type" value="Genomic_DNA"/>
</dbReference>
<evidence type="ECO:0000256" key="3">
    <source>
        <dbReference type="ARBA" id="ARBA00022694"/>
    </source>
</evidence>
<dbReference type="Gene3D" id="3.40.1350.10">
    <property type="match status" value="1"/>
</dbReference>
<dbReference type="Proteomes" id="UP000242167">
    <property type="component" value="Nucleomorph 2"/>
</dbReference>
<dbReference type="InterPro" id="IPR011856">
    <property type="entry name" value="tRNA_endonuc-like_dom_sf"/>
</dbReference>
<dbReference type="GeneID" id="857523"/>
<keyword evidence="7" id="KW-0255">Endonuclease</keyword>
<dbReference type="EC" id="4.6.1.16" evidence="2"/>
<keyword evidence="7" id="KW-0540">Nuclease</keyword>
<dbReference type="GO" id="GO:0000428">
    <property type="term" value="C:DNA-directed RNA polymerase complex"/>
    <property type="evidence" value="ECO:0007669"/>
    <property type="project" value="UniProtKB-KW"/>
</dbReference>
<dbReference type="GO" id="GO:0000213">
    <property type="term" value="F:tRNA-intron lyase activity"/>
    <property type="evidence" value="ECO:0007669"/>
    <property type="project" value="UniProtKB-EC"/>
</dbReference>
<protein>
    <recommendedName>
        <fullName evidence="2">tRNA-intron lyase</fullName>
        <ecNumber evidence="2">4.6.1.16</ecNumber>
    </recommendedName>
</protein>